<evidence type="ECO:0000313" key="3">
    <source>
        <dbReference type="Proteomes" id="UP001153076"/>
    </source>
</evidence>
<protein>
    <submittedName>
        <fullName evidence="2">Uncharacterized protein</fullName>
    </submittedName>
</protein>
<accession>A0A9Q1K8W5</accession>
<proteinExistence type="predicted"/>
<dbReference type="AlphaFoldDB" id="A0A9Q1K8W5"/>
<name>A0A9Q1K8W5_9CARY</name>
<gene>
    <name evidence="2" type="ORF">Cgig2_028471</name>
</gene>
<evidence type="ECO:0000256" key="1">
    <source>
        <dbReference type="SAM" id="MobiDB-lite"/>
    </source>
</evidence>
<evidence type="ECO:0000313" key="2">
    <source>
        <dbReference type="EMBL" id="KAJ8439025.1"/>
    </source>
</evidence>
<dbReference type="EMBL" id="JAKOGI010000233">
    <property type="protein sequence ID" value="KAJ8439025.1"/>
    <property type="molecule type" value="Genomic_DNA"/>
</dbReference>
<keyword evidence="3" id="KW-1185">Reference proteome</keyword>
<feature type="compositionally biased region" description="Pro residues" evidence="1">
    <location>
        <begin position="1"/>
        <end position="10"/>
    </location>
</feature>
<reference evidence="2" key="1">
    <citation type="submission" date="2022-04" db="EMBL/GenBank/DDBJ databases">
        <title>Carnegiea gigantea Genome sequencing and assembly v2.</title>
        <authorList>
            <person name="Copetti D."/>
            <person name="Sanderson M.J."/>
            <person name="Burquez A."/>
            <person name="Wojciechowski M.F."/>
        </authorList>
    </citation>
    <scope>NUCLEOTIDE SEQUENCE</scope>
    <source>
        <strain evidence="2">SGP5-SGP5p</strain>
        <tissue evidence="2">Aerial part</tissue>
    </source>
</reference>
<dbReference type="Proteomes" id="UP001153076">
    <property type="component" value="Unassembled WGS sequence"/>
</dbReference>
<feature type="region of interest" description="Disordered" evidence="1">
    <location>
        <begin position="1"/>
        <end position="27"/>
    </location>
</feature>
<comment type="caution">
    <text evidence="2">The sequence shown here is derived from an EMBL/GenBank/DDBJ whole genome shotgun (WGS) entry which is preliminary data.</text>
</comment>
<sequence>MIKSAIPPPSSRSADSESSDTIPAANTPLRRRRVGVRTAILGMRVDVSSIFVQTGVMGRWWRKKAVERLLRQRRVWYTRHLSMADLMGTSTTKQCLPRSQRPAKAEARWFMCIHCHGVLLSGMDWVQRFRRTKEEEGNEEAPSSAARVAHAPPLYWGSDGRDLFLTKALVAKRRQL</sequence>
<organism evidence="2 3">
    <name type="scientific">Carnegiea gigantea</name>
    <dbReference type="NCBI Taxonomy" id="171969"/>
    <lineage>
        <taxon>Eukaryota</taxon>
        <taxon>Viridiplantae</taxon>
        <taxon>Streptophyta</taxon>
        <taxon>Embryophyta</taxon>
        <taxon>Tracheophyta</taxon>
        <taxon>Spermatophyta</taxon>
        <taxon>Magnoliopsida</taxon>
        <taxon>eudicotyledons</taxon>
        <taxon>Gunneridae</taxon>
        <taxon>Pentapetalae</taxon>
        <taxon>Caryophyllales</taxon>
        <taxon>Cactineae</taxon>
        <taxon>Cactaceae</taxon>
        <taxon>Cactoideae</taxon>
        <taxon>Echinocereeae</taxon>
        <taxon>Carnegiea</taxon>
    </lineage>
</organism>